<dbReference type="EMBL" id="KQ483490">
    <property type="protein sequence ID" value="KYP48846.1"/>
    <property type="molecule type" value="Genomic_DNA"/>
</dbReference>
<keyword evidence="2" id="KW-1185">Reference proteome</keyword>
<dbReference type="Proteomes" id="UP000075243">
    <property type="component" value="Unassembled WGS sequence"/>
</dbReference>
<organism evidence="1 2">
    <name type="scientific">Cajanus cajan</name>
    <name type="common">Pigeon pea</name>
    <name type="synonym">Cajanus indicus</name>
    <dbReference type="NCBI Taxonomy" id="3821"/>
    <lineage>
        <taxon>Eukaryota</taxon>
        <taxon>Viridiplantae</taxon>
        <taxon>Streptophyta</taxon>
        <taxon>Embryophyta</taxon>
        <taxon>Tracheophyta</taxon>
        <taxon>Spermatophyta</taxon>
        <taxon>Magnoliopsida</taxon>
        <taxon>eudicotyledons</taxon>
        <taxon>Gunneridae</taxon>
        <taxon>Pentapetalae</taxon>
        <taxon>rosids</taxon>
        <taxon>fabids</taxon>
        <taxon>Fabales</taxon>
        <taxon>Fabaceae</taxon>
        <taxon>Papilionoideae</taxon>
        <taxon>50 kb inversion clade</taxon>
        <taxon>NPAAA clade</taxon>
        <taxon>indigoferoid/millettioid clade</taxon>
        <taxon>Phaseoleae</taxon>
        <taxon>Cajanus</taxon>
    </lineage>
</organism>
<dbReference type="AlphaFoldDB" id="A0A151S228"/>
<accession>A0A151S228</accession>
<dbReference type="Gramene" id="C.cajan_28771.t">
    <property type="protein sequence ID" value="C.cajan_28771.t"/>
    <property type="gene ID" value="C.cajan_28771"/>
</dbReference>
<gene>
    <name evidence="1" type="ORF">KK1_029489</name>
</gene>
<proteinExistence type="predicted"/>
<protein>
    <submittedName>
        <fullName evidence="1">Uncharacterized protein</fullName>
    </submittedName>
</protein>
<evidence type="ECO:0000313" key="2">
    <source>
        <dbReference type="Proteomes" id="UP000075243"/>
    </source>
</evidence>
<reference evidence="1" key="1">
    <citation type="journal article" date="2012" name="Nat. Biotechnol.">
        <title>Draft genome sequence of pigeonpea (Cajanus cajan), an orphan legume crop of resource-poor farmers.</title>
        <authorList>
            <person name="Varshney R.K."/>
            <person name="Chen W."/>
            <person name="Li Y."/>
            <person name="Bharti A.K."/>
            <person name="Saxena R.K."/>
            <person name="Schlueter J.A."/>
            <person name="Donoghue M.T."/>
            <person name="Azam S."/>
            <person name="Fan G."/>
            <person name="Whaley A.M."/>
            <person name="Farmer A.D."/>
            <person name="Sheridan J."/>
            <person name="Iwata A."/>
            <person name="Tuteja R."/>
            <person name="Penmetsa R.V."/>
            <person name="Wu W."/>
            <person name="Upadhyaya H.D."/>
            <person name="Yang S.P."/>
            <person name="Shah T."/>
            <person name="Saxena K.B."/>
            <person name="Michael T."/>
            <person name="McCombie W.R."/>
            <person name="Yang B."/>
            <person name="Zhang G."/>
            <person name="Yang H."/>
            <person name="Wang J."/>
            <person name="Spillane C."/>
            <person name="Cook D.R."/>
            <person name="May G.D."/>
            <person name="Xu X."/>
            <person name="Jackson S.A."/>
        </authorList>
    </citation>
    <scope>NUCLEOTIDE SEQUENCE [LARGE SCALE GENOMIC DNA]</scope>
</reference>
<sequence length="200" mass="22992">MTNATICIVGENNEPFVPIPGMEEASLKLYQSQVLIPFSLEDGSIRAFLGPFISQNKKKFINILLSEDQSTLPFVYSPKIDLSLLSDTIKIFRALPPAKDRHLQWLERVEGSMRIIWVGAGIQDFIQLFKFDLHIFDPQMILSAIFFLEKNLKIYMGNYKLFEEFFLFDLGGIDVILGITWLATLGEVKVNWRTFNMTFV</sequence>
<name>A0A151S228_CAJCA</name>
<evidence type="ECO:0000313" key="1">
    <source>
        <dbReference type="EMBL" id="KYP48846.1"/>
    </source>
</evidence>